<comment type="caution">
    <text evidence="1">The sequence shown here is derived from an EMBL/GenBank/DDBJ whole genome shotgun (WGS) entry which is preliminary data.</text>
</comment>
<dbReference type="AlphaFoldDB" id="A0A7V5UE07"/>
<organism evidence="1">
    <name type="scientific">Caldithrix abyssi</name>
    <dbReference type="NCBI Taxonomy" id="187145"/>
    <lineage>
        <taxon>Bacteria</taxon>
        <taxon>Pseudomonadati</taxon>
        <taxon>Calditrichota</taxon>
        <taxon>Calditrichia</taxon>
        <taxon>Calditrichales</taxon>
        <taxon>Calditrichaceae</taxon>
        <taxon>Caldithrix</taxon>
    </lineage>
</organism>
<reference evidence="1" key="1">
    <citation type="journal article" date="2020" name="mSystems">
        <title>Genome- and Community-Level Interaction Insights into Carbon Utilization and Element Cycling Functions of Hydrothermarchaeota in Hydrothermal Sediment.</title>
        <authorList>
            <person name="Zhou Z."/>
            <person name="Liu Y."/>
            <person name="Xu W."/>
            <person name="Pan J."/>
            <person name="Luo Z.H."/>
            <person name="Li M."/>
        </authorList>
    </citation>
    <scope>NUCLEOTIDE SEQUENCE [LARGE SCALE GENOMIC DNA]</scope>
    <source>
        <strain evidence="1">HyVt-527</strain>
    </source>
</reference>
<gene>
    <name evidence="1" type="ORF">ENJ89_00765</name>
</gene>
<dbReference type="Proteomes" id="UP000886124">
    <property type="component" value="Unassembled WGS sequence"/>
</dbReference>
<protein>
    <recommendedName>
        <fullName evidence="2">Glycosyl hydrolases family 2 sugar binding domain-containing protein</fullName>
    </recommendedName>
</protein>
<evidence type="ECO:0008006" key="2">
    <source>
        <dbReference type="Google" id="ProtNLM"/>
    </source>
</evidence>
<dbReference type="InterPro" id="IPR008979">
    <property type="entry name" value="Galactose-bd-like_sf"/>
</dbReference>
<dbReference type="PANTHER" id="PTHR36848">
    <property type="entry name" value="DNA-BINDING PROTEIN (PUTATIVE SECRETED PROTEIN)-RELATED"/>
    <property type="match status" value="1"/>
</dbReference>
<dbReference type="EMBL" id="DROD01000051">
    <property type="protein sequence ID" value="HHJ51699.1"/>
    <property type="molecule type" value="Genomic_DNA"/>
</dbReference>
<dbReference type="InterPro" id="IPR053161">
    <property type="entry name" value="Ulvan_degrading_GH"/>
</dbReference>
<evidence type="ECO:0000313" key="1">
    <source>
        <dbReference type="EMBL" id="HHJ51699.1"/>
    </source>
</evidence>
<accession>A0A7V5UE07</accession>
<dbReference type="SUPFAM" id="SSF49785">
    <property type="entry name" value="Galactose-binding domain-like"/>
    <property type="match status" value="1"/>
</dbReference>
<sequence>MTSQRIQMRQILKNLRSLNLNPGISVLWNHFSEWDVASVSFFLKLLEDWYIQDVYLNDPSILKKKINERIPDSALSEFNFHICFCPNIRTYLADHPDQISQILLPVLFSTSEYVIHGENWGQPVLDFFGHRPERISLSQSNPSDAIKIKDPELVYAVFLAAQDKAGRTKFTDVTRLLDRQKGQLILPRFRRNQSRLFVIRQSYLNAPPEVFNFLHPNHLNMVHHIFRARTAALPFSVKGIFYDFNRIYPGDLPPYFRIHWGQTDSPEPAVDELLTQEANEIPVWQKLSYSYGREMANHFMTSVFPELQAASSNRIFIQPDHPLIRFLPLHPLFTLQIEPARFCAETPYYHTALTHIKRAVAYRFNQGKNELPVVFGRLIPTETPIYELKHRVDLLFASGVNHLILTSPDFRDECLGNPSQVLPVHDPNFNEYHQWFTYIHQLSNRLSTGASRPEVLVLFPNHDPASAQIYHTLDEIENAGLGYELADFSLFESNKSFSLEEGQINFKGKSFRIVFLPHAAVVSVPVLQKLYRFVVEGGILIALGILPHKPFPGESQEDFDLIKENIWFEAGILSSTSFKSHDSGGRAYFIPDTNKLSDLLTDLDKFIRLRVVSDPPGVKFMFRETDQHYVLFVVNPFKNKKATCTVLSEYRGRPFEWDFNRAESHPILEWSEQKNRLMMRINLDEAESRLILLDKKERSKGWQLVEGNADGLEIVEMGSRFLKINAWKRQPGTLYLVFRNNKRGKRIAYQVSDRLPILRLKNSGWFLDSQHYHGKIALGDHAALYPFHSDPIIYQKIVLLNEEYVHGQKLILNLGKLKNWCAVYINERFVDQRFSPPWHFDITKHVKPGENKLSIMVFPPFTNHLARNNTRFPVRSYGLWGPVKIFPYQQFQLKFS</sequence>
<dbReference type="Pfam" id="PF17132">
    <property type="entry name" value="Glyco_hydro_106"/>
    <property type="match status" value="1"/>
</dbReference>
<proteinExistence type="predicted"/>
<dbReference type="Gene3D" id="2.60.120.260">
    <property type="entry name" value="Galactose-binding domain-like"/>
    <property type="match status" value="1"/>
</dbReference>
<name>A0A7V5UE07_CALAY</name>
<dbReference type="PANTHER" id="PTHR36848:SF2">
    <property type="entry name" value="SECRETED PROTEIN"/>
    <property type="match status" value="1"/>
</dbReference>